<proteinExistence type="predicted"/>
<keyword evidence="3" id="KW-1185">Reference proteome</keyword>
<name>A0A1R3KQL3_9ROSI</name>
<accession>A0A1R3KQL3</accession>
<evidence type="ECO:0000256" key="1">
    <source>
        <dbReference type="SAM" id="MobiDB-lite"/>
    </source>
</evidence>
<evidence type="ECO:0000313" key="3">
    <source>
        <dbReference type="Proteomes" id="UP000187203"/>
    </source>
</evidence>
<sequence>MECGVQLKENGSVRFNGWDSLESVAENDRAPQSSKLKLRGYRESRWG</sequence>
<gene>
    <name evidence="2" type="ORF">COLO4_05505</name>
</gene>
<protein>
    <submittedName>
        <fullName evidence="2">Uncharacterized protein</fullName>
    </submittedName>
</protein>
<feature type="region of interest" description="Disordered" evidence="1">
    <location>
        <begin position="26"/>
        <end position="47"/>
    </location>
</feature>
<reference evidence="3" key="1">
    <citation type="submission" date="2013-09" db="EMBL/GenBank/DDBJ databases">
        <title>Corchorus olitorius genome sequencing.</title>
        <authorList>
            <person name="Alam M."/>
            <person name="Haque M.S."/>
            <person name="Islam M.S."/>
            <person name="Emdad E.M."/>
            <person name="Islam M.M."/>
            <person name="Ahmed B."/>
            <person name="Halim A."/>
            <person name="Hossen Q.M.M."/>
            <person name="Hossain M.Z."/>
            <person name="Ahmed R."/>
            <person name="Khan M.M."/>
            <person name="Islam R."/>
            <person name="Rashid M.M."/>
            <person name="Khan S.A."/>
            <person name="Rahman M.S."/>
            <person name="Alam M."/>
            <person name="Yahiya A.S."/>
            <person name="Khan M.S."/>
            <person name="Azam M.S."/>
            <person name="Haque T."/>
            <person name="Lashkar M.Z.H."/>
            <person name="Akhand A.I."/>
            <person name="Morshed G."/>
            <person name="Roy S."/>
            <person name="Uddin K.S."/>
            <person name="Rabeya T."/>
            <person name="Hossain A.S."/>
            <person name="Chowdhury A."/>
            <person name="Snigdha A.R."/>
            <person name="Mortoza M.S."/>
            <person name="Matin S.A."/>
            <person name="Hoque S.M.E."/>
            <person name="Islam M.K."/>
            <person name="Roy D.K."/>
            <person name="Haider R."/>
            <person name="Moosa M.M."/>
            <person name="Elias S.M."/>
            <person name="Hasan A.M."/>
            <person name="Jahan S."/>
            <person name="Shafiuddin M."/>
            <person name="Mahmood N."/>
            <person name="Shommy N.S."/>
        </authorList>
    </citation>
    <scope>NUCLEOTIDE SEQUENCE [LARGE SCALE GENOMIC DNA]</scope>
    <source>
        <strain evidence="3">cv. O-4</strain>
    </source>
</reference>
<comment type="caution">
    <text evidence="2">The sequence shown here is derived from an EMBL/GenBank/DDBJ whole genome shotgun (WGS) entry which is preliminary data.</text>
</comment>
<evidence type="ECO:0000313" key="2">
    <source>
        <dbReference type="EMBL" id="OMP09392.1"/>
    </source>
</evidence>
<dbReference type="AlphaFoldDB" id="A0A1R3KQL3"/>
<dbReference type="OrthoDB" id="10323203at2759"/>
<organism evidence="2 3">
    <name type="scientific">Corchorus olitorius</name>
    <dbReference type="NCBI Taxonomy" id="93759"/>
    <lineage>
        <taxon>Eukaryota</taxon>
        <taxon>Viridiplantae</taxon>
        <taxon>Streptophyta</taxon>
        <taxon>Embryophyta</taxon>
        <taxon>Tracheophyta</taxon>
        <taxon>Spermatophyta</taxon>
        <taxon>Magnoliopsida</taxon>
        <taxon>eudicotyledons</taxon>
        <taxon>Gunneridae</taxon>
        <taxon>Pentapetalae</taxon>
        <taxon>rosids</taxon>
        <taxon>malvids</taxon>
        <taxon>Malvales</taxon>
        <taxon>Malvaceae</taxon>
        <taxon>Grewioideae</taxon>
        <taxon>Apeibeae</taxon>
        <taxon>Corchorus</taxon>
    </lineage>
</organism>
<dbReference type="Proteomes" id="UP000187203">
    <property type="component" value="Unassembled WGS sequence"/>
</dbReference>
<dbReference type="EMBL" id="AWUE01012366">
    <property type="protein sequence ID" value="OMP09392.1"/>
    <property type="molecule type" value="Genomic_DNA"/>
</dbReference>